<evidence type="ECO:0000259" key="2">
    <source>
        <dbReference type="Pfam" id="PF00656"/>
    </source>
</evidence>
<organism evidence="3 4">
    <name type="scientific">Paracoccus marinaquae</name>
    <dbReference type="NCBI Taxonomy" id="2841926"/>
    <lineage>
        <taxon>Bacteria</taxon>
        <taxon>Pseudomonadati</taxon>
        <taxon>Pseudomonadota</taxon>
        <taxon>Alphaproteobacteria</taxon>
        <taxon>Rhodobacterales</taxon>
        <taxon>Paracoccaceae</taxon>
        <taxon>Paracoccus</taxon>
    </lineage>
</organism>
<dbReference type="Proteomes" id="UP001166191">
    <property type="component" value="Unassembled WGS sequence"/>
</dbReference>
<dbReference type="SMART" id="SM00671">
    <property type="entry name" value="SEL1"/>
    <property type="match status" value="6"/>
</dbReference>
<gene>
    <name evidence="3" type="ORF">KNW02_18255</name>
</gene>
<dbReference type="InterPro" id="IPR052039">
    <property type="entry name" value="Caspase-related_regulators"/>
</dbReference>
<keyword evidence="1" id="KW-0732">Signal</keyword>
<proteinExistence type="predicted"/>
<name>A0ABS6ANH6_9RHOB</name>
<keyword evidence="4" id="KW-1185">Reference proteome</keyword>
<protein>
    <submittedName>
        <fullName evidence="3">SEL1-like repeat protein</fullName>
    </submittedName>
</protein>
<reference evidence="3" key="1">
    <citation type="submission" date="2021-06" db="EMBL/GenBank/DDBJ databases">
        <title>Paracoccus bacterium XHP0099 sp. nov., isolated from the surface waters of the Yellow Sea.</title>
        <authorList>
            <person name="Xue H."/>
            <person name="Zhang D."/>
        </authorList>
    </citation>
    <scope>NUCLEOTIDE SEQUENCE</scope>
    <source>
        <strain evidence="3">XHP0099</strain>
    </source>
</reference>
<dbReference type="InterPro" id="IPR006597">
    <property type="entry name" value="Sel1-like"/>
</dbReference>
<evidence type="ECO:0000313" key="3">
    <source>
        <dbReference type="EMBL" id="MBU3032044.1"/>
    </source>
</evidence>
<dbReference type="PANTHER" id="PTHR22576:SF37">
    <property type="entry name" value="MUCOSA-ASSOCIATED LYMPHOID TISSUE LYMPHOMA TRANSLOCATION PROTEIN 1"/>
    <property type="match status" value="1"/>
</dbReference>
<dbReference type="InterPro" id="IPR011600">
    <property type="entry name" value="Pept_C14_caspase"/>
</dbReference>
<accession>A0ABS6ANH6</accession>
<evidence type="ECO:0000256" key="1">
    <source>
        <dbReference type="SAM" id="SignalP"/>
    </source>
</evidence>
<dbReference type="EMBL" id="JAHKNG010000052">
    <property type="protein sequence ID" value="MBU3032044.1"/>
    <property type="molecule type" value="Genomic_DNA"/>
</dbReference>
<feature type="domain" description="Peptidase C14 caspase" evidence="2">
    <location>
        <begin position="28"/>
        <end position="246"/>
    </location>
</feature>
<feature type="signal peptide" evidence="1">
    <location>
        <begin position="1"/>
        <end position="24"/>
    </location>
</feature>
<dbReference type="Pfam" id="PF08238">
    <property type="entry name" value="Sel1"/>
    <property type="match status" value="6"/>
</dbReference>
<dbReference type="PANTHER" id="PTHR22576">
    <property type="entry name" value="MUCOSA ASSOCIATED LYMPHOID TISSUE LYMPHOMA TRANSLOCATION PROTEIN 1/PARACASPASE"/>
    <property type="match status" value="1"/>
</dbReference>
<comment type="caution">
    <text evidence="3">The sequence shown here is derived from an EMBL/GenBank/DDBJ whole genome shotgun (WGS) entry which is preliminary data.</text>
</comment>
<evidence type="ECO:0000313" key="4">
    <source>
        <dbReference type="Proteomes" id="UP001166191"/>
    </source>
</evidence>
<feature type="chain" id="PRO_5046622223" evidence="1">
    <location>
        <begin position="25"/>
        <end position="681"/>
    </location>
</feature>
<dbReference type="Pfam" id="PF00656">
    <property type="entry name" value="Peptidase_C14"/>
    <property type="match status" value="1"/>
</dbReference>
<sequence length="681" mass="75355">MCRLLHLCIAAGFLIFVSVWPAAAEEPRFALVVGNWDYGPENILKNPANDARAMASALLRSNFDVDLHENLDKAAFDQAIEAFLTDIPDSPVVLFYYAGHAYQRDGQNYLLPIGIDGWTAEEIDRKSLPVADLVKRFNARGAAFTVIILDACRNNPFVVGDDERQRGLASMESTGGETLIGFATQAGEVAYDGAGPNSPYTGALVNEIDRDGKDILDVFRSVRRTVRIGTGGLQRPFISASIERRFVFRDDGTGVPDMPGETEITADNLTSRIEAIWWRAIADSQVPEELLQFAAYFPASPAGHEARSLAQNLEQSGQVVRGLTLTQFNLPETRRAAEGLSGVVTNCDIVAGDPDDPRRVTDGVAWGLVNVRRGLQDCSAALIDDPLNPRLLHQMGRLLDIQNRYAEAEGFYRMAAAGDYSAAQVNLGFMYVTGKGRDRDYAQAFRYYKQAAALGNLRARTNIGEMFERGWHVEQNIDEAVLWYRLAAQNGWPNALDTLANMYRRGRDDQGRGVDRDPQEAARLYRLATELGNSNAMNNLGMLYLGDELGAPDVPRGIELLQRAADLGNRFAPFQLGRLYLNGEVVGRDEAKALRFLMRSADLGFSPAYVAIGRMYQSGQGVTKSDAEAAFYFTLGRLTADPKRRSQEQDARDRLEALQLDESRTSTALRRAEDWLRLNGE</sequence>